<dbReference type="PANTHER" id="PTHR12726:SF0">
    <property type="entry name" value="CERAMIDE GLUCOSYLTRANSFERASE"/>
    <property type="match status" value="1"/>
</dbReference>
<comment type="pathway">
    <text evidence="2">Lipid metabolism; sphingolipid metabolism.</text>
</comment>
<proteinExistence type="inferred from homology"/>
<protein>
    <recommendedName>
        <fullName evidence="5">ceramide glucosyltransferase</fullName>
        <ecNumber evidence="5">2.4.1.80</ecNumber>
    </recommendedName>
</protein>
<dbReference type="SUPFAM" id="SSF53448">
    <property type="entry name" value="Nucleotide-diphospho-sugar transferases"/>
    <property type="match status" value="1"/>
</dbReference>
<evidence type="ECO:0000256" key="7">
    <source>
        <dbReference type="ARBA" id="ARBA00022679"/>
    </source>
</evidence>
<comment type="similarity">
    <text evidence="4">Belongs to the glycosyltransferase 2 family.</text>
</comment>
<accession>A0ABM0GYG9</accession>
<dbReference type="Proteomes" id="UP000694865">
    <property type="component" value="Unplaced"/>
</dbReference>
<keyword evidence="9 11" id="KW-1133">Transmembrane helix</keyword>
<evidence type="ECO:0000256" key="3">
    <source>
        <dbReference type="ARBA" id="ARBA00004991"/>
    </source>
</evidence>
<dbReference type="InterPro" id="IPR025993">
    <property type="entry name" value="Ceramide_glucosylTrfase"/>
</dbReference>
<dbReference type="EC" id="2.4.1.80" evidence="5"/>
<dbReference type="Gene3D" id="3.90.550.10">
    <property type="entry name" value="Spore Coat Polysaccharide Biosynthesis Protein SpsA, Chain A"/>
    <property type="match status" value="1"/>
</dbReference>
<feature type="transmembrane region" description="Helical" evidence="11">
    <location>
        <begin position="283"/>
        <end position="307"/>
    </location>
</feature>
<organism evidence="12 13">
    <name type="scientific">Saccoglossus kowalevskii</name>
    <name type="common">Acorn worm</name>
    <dbReference type="NCBI Taxonomy" id="10224"/>
    <lineage>
        <taxon>Eukaryota</taxon>
        <taxon>Metazoa</taxon>
        <taxon>Hemichordata</taxon>
        <taxon>Enteropneusta</taxon>
        <taxon>Harrimaniidae</taxon>
        <taxon>Saccoglossus</taxon>
    </lineage>
</organism>
<dbReference type="InterPro" id="IPR029044">
    <property type="entry name" value="Nucleotide-diphossugar_trans"/>
</dbReference>
<sequence>MAEYSVTVIGENALACFAIIVYIFVMLAHLISIIFCQIHCNKNPDPLSREKAPGISILKPLVGIDPNLADNLESFFKTNYPRYELLICVHDELDPAVSVVRPLMEKYPNVDCQLLIGGKKVGINPKVNNMMPGYLVSKYDLIMVSDAGCQITDHSLPDLVHHMKDDVGLVHQMPYTVHRKGFASTVEMVYFGGAHARMYLSANALGINCVTGMSSMMRKSILEDAGGLEEFGQYIAEDYFMGKACTDRGFKVVVSSLWALQNSGTYSLSQFKRRMARWCKLRLSMLPLLIVLDPLTECLALGLFTAWGLYHLLHLHPVVFFLCHLLGWFLMDYIQLSGVHNQALPFNKSEFAVAWITREVLTIFAYVEALLDPNIRWRTGTFRMKWGGKAVEVTSEEDVKGCRCYLV</sequence>
<gene>
    <name evidence="13" type="primary">LOC100373334</name>
</gene>
<feature type="transmembrane region" description="Helical" evidence="11">
    <location>
        <begin position="313"/>
        <end position="331"/>
    </location>
</feature>
<keyword evidence="12" id="KW-1185">Reference proteome</keyword>
<keyword evidence="6" id="KW-0328">Glycosyltransferase</keyword>
<evidence type="ECO:0000313" key="12">
    <source>
        <dbReference type="Proteomes" id="UP000694865"/>
    </source>
</evidence>
<evidence type="ECO:0000256" key="10">
    <source>
        <dbReference type="ARBA" id="ARBA00023136"/>
    </source>
</evidence>
<comment type="subcellular location">
    <subcellularLocation>
        <location evidence="1">Membrane</location>
        <topology evidence="1">Multi-pass membrane protein</topology>
    </subcellularLocation>
</comment>
<evidence type="ECO:0000256" key="9">
    <source>
        <dbReference type="ARBA" id="ARBA00022989"/>
    </source>
</evidence>
<evidence type="ECO:0000256" key="5">
    <source>
        <dbReference type="ARBA" id="ARBA00012699"/>
    </source>
</evidence>
<evidence type="ECO:0000256" key="1">
    <source>
        <dbReference type="ARBA" id="ARBA00004141"/>
    </source>
</evidence>
<reference evidence="13" key="1">
    <citation type="submission" date="2025-08" db="UniProtKB">
        <authorList>
            <consortium name="RefSeq"/>
        </authorList>
    </citation>
    <scope>IDENTIFICATION</scope>
    <source>
        <tissue evidence="13">Testes</tissue>
    </source>
</reference>
<evidence type="ECO:0000256" key="2">
    <source>
        <dbReference type="ARBA" id="ARBA00004760"/>
    </source>
</evidence>
<evidence type="ECO:0000256" key="4">
    <source>
        <dbReference type="ARBA" id="ARBA00006739"/>
    </source>
</evidence>
<evidence type="ECO:0000256" key="8">
    <source>
        <dbReference type="ARBA" id="ARBA00022692"/>
    </source>
</evidence>
<dbReference type="RefSeq" id="XP_002740179.1">
    <property type="nucleotide sequence ID" value="XM_002740133.2"/>
</dbReference>
<evidence type="ECO:0000256" key="11">
    <source>
        <dbReference type="SAM" id="Phobius"/>
    </source>
</evidence>
<keyword evidence="10 11" id="KW-0472">Membrane</keyword>
<feature type="transmembrane region" description="Helical" evidence="11">
    <location>
        <begin position="12"/>
        <end position="36"/>
    </location>
</feature>
<evidence type="ECO:0000256" key="6">
    <source>
        <dbReference type="ARBA" id="ARBA00022676"/>
    </source>
</evidence>
<name>A0ABM0GYG9_SACKO</name>
<keyword evidence="8 11" id="KW-0812">Transmembrane</keyword>
<keyword evidence="7" id="KW-0808">Transferase</keyword>
<evidence type="ECO:0000313" key="13">
    <source>
        <dbReference type="RefSeq" id="XP_002740179.1"/>
    </source>
</evidence>
<dbReference type="GeneID" id="100373334"/>
<dbReference type="Pfam" id="PF13506">
    <property type="entry name" value="Glyco_transf_21"/>
    <property type="match status" value="1"/>
</dbReference>
<dbReference type="CDD" id="cd02520">
    <property type="entry name" value="Glucosylceramide_synthase"/>
    <property type="match status" value="1"/>
</dbReference>
<comment type="pathway">
    <text evidence="3">Sphingolipid metabolism.</text>
</comment>
<dbReference type="PANTHER" id="PTHR12726">
    <property type="entry name" value="CERAMIDE GLUCOSYLTRANSFERASE"/>
    <property type="match status" value="1"/>
</dbReference>